<dbReference type="InterPro" id="IPR027417">
    <property type="entry name" value="P-loop_NTPase"/>
</dbReference>
<evidence type="ECO:0000256" key="11">
    <source>
        <dbReference type="ARBA" id="ARBA00048954"/>
    </source>
</evidence>
<dbReference type="GO" id="GO:0016787">
    <property type="term" value="F:hydrolase activity"/>
    <property type="evidence" value="ECO:0007669"/>
    <property type="project" value="UniProtKB-KW"/>
</dbReference>
<comment type="caution">
    <text evidence="13">The sequence shown here is derived from an EMBL/GenBank/DDBJ whole genome shotgun (WGS) entry which is preliminary data.</text>
</comment>
<dbReference type="PANTHER" id="PTHR30153:SF2">
    <property type="entry name" value="REPLICATIVE DNA HELICASE"/>
    <property type="match status" value="1"/>
</dbReference>
<evidence type="ECO:0000313" key="13">
    <source>
        <dbReference type="EMBL" id="THJ41513.1"/>
    </source>
</evidence>
<dbReference type="GO" id="GO:0043139">
    <property type="term" value="F:5'-3' DNA helicase activity"/>
    <property type="evidence" value="ECO:0007669"/>
    <property type="project" value="UniProtKB-EC"/>
</dbReference>
<accession>A0A4S5CB82</accession>
<evidence type="ECO:0000256" key="5">
    <source>
        <dbReference type="ARBA" id="ARBA00022801"/>
    </source>
</evidence>
<keyword evidence="2" id="KW-0639">Primosome</keyword>
<dbReference type="SUPFAM" id="SSF48024">
    <property type="entry name" value="N-terminal domain of DnaB helicase"/>
    <property type="match status" value="1"/>
</dbReference>
<dbReference type="InterPro" id="IPR016136">
    <property type="entry name" value="DNA_helicase_N/primase_C"/>
</dbReference>
<evidence type="ECO:0000313" key="14">
    <source>
        <dbReference type="Proteomes" id="UP000309618"/>
    </source>
</evidence>
<sequence>MTHTNDNKLSSFDAEQYFIGSVISRNQPEIFDAHGMRRNHFESNVHRIIFDACQAVCRDGYTLDLGTLTEALKERGDLDRVGGSAYLIELIKVGVSTVNAHLYAESIKTKAARRKVHNLLLTATAKAAQGDLDVSALVSDLVAVDDDGNEYESNGPQLSELAQEAEDRAARGELMGMPFGIPSLDAVTCCPAGYLTVIVARPGVGKTALLLSMTAANLDNGRRIGLISAEMPGADVGTRLAALTSGVTVALVKAGKLNDIDAAKHSAKGHGWMTKIGDRLQVLHAPRISIGDIEAIARKWKRQNGIEALYVDYLQDIDHPDSLGDDRKRVATVSSRLRQLAKELGLPIVSLAQATRAVDERENKIPKKGDIADSSQAEKDAAVILGIHREPDDAVVRAVFDKVRDGRTGGVPLMFEGRNMRFY</sequence>
<reference evidence="13 14" key="1">
    <citation type="submission" date="2019-04" db="EMBL/GenBank/DDBJ databases">
        <title>Comparative genomics of Aeromonas veronii strains pathogenic to fish.</title>
        <authorList>
            <person name="Cascarano M.C."/>
            <person name="Smyrli M."/>
            <person name="Katharios P."/>
        </authorList>
    </citation>
    <scope>NUCLEOTIDE SEQUENCE [LARGE SCALE GENOMIC DNA]</scope>
    <source>
        <strain evidence="13 14">XU1</strain>
    </source>
</reference>
<feature type="domain" description="SF4 helicase" evidence="12">
    <location>
        <begin position="170"/>
        <end position="423"/>
    </location>
</feature>
<evidence type="ECO:0000256" key="8">
    <source>
        <dbReference type="ARBA" id="ARBA00023125"/>
    </source>
</evidence>
<gene>
    <name evidence="13" type="ORF">E8Q35_17735</name>
</gene>
<dbReference type="AlphaFoldDB" id="A0A4S5CB82"/>
<comment type="similarity">
    <text evidence="1">Belongs to the helicase family. DnaB subfamily.</text>
</comment>
<dbReference type="GO" id="GO:0005524">
    <property type="term" value="F:ATP binding"/>
    <property type="evidence" value="ECO:0007669"/>
    <property type="project" value="UniProtKB-KW"/>
</dbReference>
<dbReference type="EMBL" id="SSUX01000015">
    <property type="protein sequence ID" value="THJ41513.1"/>
    <property type="molecule type" value="Genomic_DNA"/>
</dbReference>
<dbReference type="GO" id="GO:0003677">
    <property type="term" value="F:DNA binding"/>
    <property type="evidence" value="ECO:0007669"/>
    <property type="project" value="UniProtKB-KW"/>
</dbReference>
<evidence type="ECO:0000256" key="2">
    <source>
        <dbReference type="ARBA" id="ARBA00022515"/>
    </source>
</evidence>
<keyword evidence="6" id="KW-0347">Helicase</keyword>
<name>A0A4S5CB82_AERVE</name>
<keyword evidence="9" id="KW-0413">Isomerase</keyword>
<dbReference type="InterPro" id="IPR007693">
    <property type="entry name" value="DNA_helicase_DnaB-like_N"/>
</dbReference>
<organism evidence="13 14">
    <name type="scientific">Aeromonas veronii</name>
    <dbReference type="NCBI Taxonomy" id="654"/>
    <lineage>
        <taxon>Bacteria</taxon>
        <taxon>Pseudomonadati</taxon>
        <taxon>Pseudomonadota</taxon>
        <taxon>Gammaproteobacteria</taxon>
        <taxon>Aeromonadales</taxon>
        <taxon>Aeromonadaceae</taxon>
        <taxon>Aeromonas</taxon>
    </lineage>
</organism>
<dbReference type="GO" id="GO:0006269">
    <property type="term" value="P:DNA replication, synthesis of primer"/>
    <property type="evidence" value="ECO:0007669"/>
    <property type="project" value="UniProtKB-KW"/>
</dbReference>
<dbReference type="GO" id="GO:0005829">
    <property type="term" value="C:cytosol"/>
    <property type="evidence" value="ECO:0007669"/>
    <property type="project" value="TreeGrafter"/>
</dbReference>
<keyword evidence="4" id="KW-0547">Nucleotide-binding</keyword>
<dbReference type="GO" id="GO:1990077">
    <property type="term" value="C:primosome complex"/>
    <property type="evidence" value="ECO:0007669"/>
    <property type="project" value="UniProtKB-KW"/>
</dbReference>
<dbReference type="Gene3D" id="3.40.50.300">
    <property type="entry name" value="P-loop containing nucleotide triphosphate hydrolases"/>
    <property type="match status" value="1"/>
</dbReference>
<evidence type="ECO:0000256" key="3">
    <source>
        <dbReference type="ARBA" id="ARBA00022705"/>
    </source>
</evidence>
<keyword evidence="5" id="KW-0378">Hydrolase</keyword>
<evidence type="ECO:0000256" key="10">
    <source>
        <dbReference type="ARBA" id="ARBA00044969"/>
    </source>
</evidence>
<keyword evidence="7" id="KW-0067">ATP-binding</keyword>
<dbReference type="Pfam" id="PF00772">
    <property type="entry name" value="DnaB"/>
    <property type="match status" value="1"/>
</dbReference>
<dbReference type="RefSeq" id="WP_136502232.1">
    <property type="nucleotide sequence ID" value="NZ_JAEHHQ010000009.1"/>
</dbReference>
<dbReference type="InterPro" id="IPR007694">
    <property type="entry name" value="DNA_helicase_DnaB-like_C"/>
</dbReference>
<evidence type="ECO:0000259" key="12">
    <source>
        <dbReference type="PROSITE" id="PS51199"/>
    </source>
</evidence>
<evidence type="ECO:0000256" key="7">
    <source>
        <dbReference type="ARBA" id="ARBA00022840"/>
    </source>
</evidence>
<dbReference type="PROSITE" id="PS51199">
    <property type="entry name" value="SF4_HELICASE"/>
    <property type="match status" value="1"/>
</dbReference>
<keyword evidence="8" id="KW-0238">DNA-binding</keyword>
<dbReference type="Proteomes" id="UP000309618">
    <property type="component" value="Unassembled WGS sequence"/>
</dbReference>
<evidence type="ECO:0000256" key="9">
    <source>
        <dbReference type="ARBA" id="ARBA00023235"/>
    </source>
</evidence>
<dbReference type="PANTHER" id="PTHR30153">
    <property type="entry name" value="REPLICATIVE DNA HELICASE DNAB"/>
    <property type="match status" value="1"/>
</dbReference>
<keyword evidence="3" id="KW-0235">DNA replication</keyword>
<evidence type="ECO:0000256" key="4">
    <source>
        <dbReference type="ARBA" id="ARBA00022741"/>
    </source>
</evidence>
<dbReference type="EC" id="5.6.2.3" evidence="10"/>
<proteinExistence type="inferred from homology"/>
<dbReference type="SUPFAM" id="SSF52540">
    <property type="entry name" value="P-loop containing nucleoside triphosphate hydrolases"/>
    <property type="match status" value="1"/>
</dbReference>
<comment type="catalytic activity">
    <reaction evidence="11">
        <text>ATP + H2O = ADP + phosphate + H(+)</text>
        <dbReference type="Rhea" id="RHEA:13065"/>
        <dbReference type="ChEBI" id="CHEBI:15377"/>
        <dbReference type="ChEBI" id="CHEBI:15378"/>
        <dbReference type="ChEBI" id="CHEBI:30616"/>
        <dbReference type="ChEBI" id="CHEBI:43474"/>
        <dbReference type="ChEBI" id="CHEBI:456216"/>
        <dbReference type="EC" id="5.6.2.3"/>
    </reaction>
</comment>
<protein>
    <recommendedName>
        <fullName evidence="10">DNA 5'-3' helicase</fullName>
        <ecNumber evidence="10">5.6.2.3</ecNumber>
    </recommendedName>
</protein>
<dbReference type="Gene3D" id="1.10.860.10">
    <property type="entry name" value="DNAb Helicase, Chain A"/>
    <property type="match status" value="1"/>
</dbReference>
<dbReference type="InterPro" id="IPR036185">
    <property type="entry name" value="DNA_heli_DnaB-like_N_sf"/>
</dbReference>
<evidence type="ECO:0000256" key="6">
    <source>
        <dbReference type="ARBA" id="ARBA00022806"/>
    </source>
</evidence>
<evidence type="ECO:0000256" key="1">
    <source>
        <dbReference type="ARBA" id="ARBA00008428"/>
    </source>
</evidence>
<dbReference type="Pfam" id="PF03796">
    <property type="entry name" value="DnaB_C"/>
    <property type="match status" value="1"/>
</dbReference>